<dbReference type="PANTHER" id="PTHR30506">
    <property type="entry name" value="INNER MEMBRANE PROTEIN"/>
    <property type="match status" value="1"/>
</dbReference>
<organism evidence="9 10">
    <name type="scientific">Neolewinella aurantiaca</name>
    <dbReference type="NCBI Taxonomy" id="2602767"/>
    <lineage>
        <taxon>Bacteria</taxon>
        <taxon>Pseudomonadati</taxon>
        <taxon>Bacteroidota</taxon>
        <taxon>Saprospiria</taxon>
        <taxon>Saprospirales</taxon>
        <taxon>Lewinellaceae</taxon>
        <taxon>Neolewinella</taxon>
    </lineage>
</organism>
<dbReference type="Pfam" id="PF03458">
    <property type="entry name" value="Gly_transporter"/>
    <property type="match status" value="2"/>
</dbReference>
<keyword evidence="5 7" id="KW-1133">Transmembrane helix</keyword>
<evidence type="ECO:0000256" key="7">
    <source>
        <dbReference type="SAM" id="Phobius"/>
    </source>
</evidence>
<dbReference type="RefSeq" id="WP_147930548.1">
    <property type="nucleotide sequence ID" value="NZ_VOXD01000012.1"/>
</dbReference>
<dbReference type="Proteomes" id="UP000321907">
    <property type="component" value="Unassembled WGS sequence"/>
</dbReference>
<gene>
    <name evidence="9" type="ORF">FUA23_09730</name>
</gene>
<keyword evidence="6 7" id="KW-0472">Membrane</keyword>
<dbReference type="AlphaFoldDB" id="A0A5C7FPS0"/>
<dbReference type="EMBL" id="VOXD01000012">
    <property type="protein sequence ID" value="TXF89718.1"/>
    <property type="molecule type" value="Genomic_DNA"/>
</dbReference>
<feature type="transmembrane region" description="Helical" evidence="7">
    <location>
        <begin position="60"/>
        <end position="80"/>
    </location>
</feature>
<feature type="transmembrane region" description="Helical" evidence="7">
    <location>
        <begin position="6"/>
        <end position="24"/>
    </location>
</feature>
<feature type="transmembrane region" description="Helical" evidence="7">
    <location>
        <begin position="31"/>
        <end position="48"/>
    </location>
</feature>
<feature type="domain" description="Glycine transporter" evidence="8">
    <location>
        <begin position="93"/>
        <end position="165"/>
    </location>
</feature>
<dbReference type="GO" id="GO:0005886">
    <property type="term" value="C:plasma membrane"/>
    <property type="evidence" value="ECO:0007669"/>
    <property type="project" value="UniProtKB-SubCell"/>
</dbReference>
<dbReference type="OrthoDB" id="9791874at2"/>
<name>A0A5C7FPS0_9BACT</name>
<comment type="caution">
    <text evidence="9">The sequence shown here is derived from an EMBL/GenBank/DDBJ whole genome shotgun (WGS) entry which is preliminary data.</text>
</comment>
<evidence type="ECO:0000256" key="4">
    <source>
        <dbReference type="ARBA" id="ARBA00022692"/>
    </source>
</evidence>
<evidence type="ECO:0000313" key="10">
    <source>
        <dbReference type="Proteomes" id="UP000321907"/>
    </source>
</evidence>
<keyword evidence="4 7" id="KW-0812">Transmembrane</keyword>
<sequence length="202" mass="22065">MELFILTIDYAGTFVFAISGALAGMKQKFDVFGVFILGLTTAIGGGTLRDLLIGSTPVGWMQNTIYVYIVLGAVVFTYLFRNHFRKLRRSMFLFDTIGIALYTILGLKKALSFGLSPEICVMLGVVSATFGGVIRDVLSGTAPLIFRKEIYASACLAGGVLFLLTDQWLGEVAGMTVAIIAVFLIRFFAVRNQWSLSFQQGD</sequence>
<evidence type="ECO:0000256" key="3">
    <source>
        <dbReference type="ARBA" id="ARBA00022475"/>
    </source>
</evidence>
<comment type="similarity">
    <text evidence="2">Belongs to the UPF0126 family.</text>
</comment>
<feature type="transmembrane region" description="Helical" evidence="7">
    <location>
        <begin position="119"/>
        <end position="138"/>
    </location>
</feature>
<dbReference type="PANTHER" id="PTHR30506:SF3">
    <property type="entry name" value="UPF0126 INNER MEMBRANE PROTEIN YADS-RELATED"/>
    <property type="match status" value="1"/>
</dbReference>
<proteinExistence type="inferred from homology"/>
<evidence type="ECO:0000256" key="5">
    <source>
        <dbReference type="ARBA" id="ARBA00022989"/>
    </source>
</evidence>
<reference evidence="9 10" key="1">
    <citation type="submission" date="2019-08" db="EMBL/GenBank/DDBJ databases">
        <title>Lewinella sp. strain SSH13 Genome sequencing and assembly.</title>
        <authorList>
            <person name="Kim I."/>
        </authorList>
    </citation>
    <scope>NUCLEOTIDE SEQUENCE [LARGE SCALE GENOMIC DNA]</scope>
    <source>
        <strain evidence="9 10">SSH13</strain>
    </source>
</reference>
<protein>
    <submittedName>
        <fullName evidence="9">Trimeric intracellular cation channel family protein</fullName>
    </submittedName>
</protein>
<keyword evidence="10" id="KW-1185">Reference proteome</keyword>
<feature type="domain" description="Glycine transporter" evidence="8">
    <location>
        <begin position="7"/>
        <end position="81"/>
    </location>
</feature>
<evidence type="ECO:0000259" key="8">
    <source>
        <dbReference type="Pfam" id="PF03458"/>
    </source>
</evidence>
<evidence type="ECO:0000256" key="2">
    <source>
        <dbReference type="ARBA" id="ARBA00008193"/>
    </source>
</evidence>
<evidence type="ECO:0000313" key="9">
    <source>
        <dbReference type="EMBL" id="TXF89718.1"/>
    </source>
</evidence>
<keyword evidence="3" id="KW-1003">Cell membrane</keyword>
<feature type="transmembrane region" description="Helical" evidence="7">
    <location>
        <begin position="172"/>
        <end position="189"/>
    </location>
</feature>
<comment type="subcellular location">
    <subcellularLocation>
        <location evidence="1">Cell membrane</location>
        <topology evidence="1">Multi-pass membrane protein</topology>
    </subcellularLocation>
</comment>
<evidence type="ECO:0000256" key="6">
    <source>
        <dbReference type="ARBA" id="ARBA00023136"/>
    </source>
</evidence>
<evidence type="ECO:0000256" key="1">
    <source>
        <dbReference type="ARBA" id="ARBA00004651"/>
    </source>
</evidence>
<accession>A0A5C7FPS0</accession>
<dbReference type="InterPro" id="IPR005115">
    <property type="entry name" value="Gly_transporter"/>
</dbReference>